<organism evidence="1 2">
    <name type="scientific">Marine Group I thaumarchaeote SCGC RSA3</name>
    <dbReference type="NCBI Taxonomy" id="1503183"/>
    <lineage>
        <taxon>Archaea</taxon>
        <taxon>Nitrososphaerota</taxon>
        <taxon>Marine Group I</taxon>
    </lineage>
</organism>
<proteinExistence type="predicted"/>
<comment type="caution">
    <text evidence="1">The sequence shown here is derived from an EMBL/GenBank/DDBJ whole genome shotgun (WGS) entry which is preliminary data.</text>
</comment>
<reference evidence="1 2" key="1">
    <citation type="submission" date="2014-06" db="EMBL/GenBank/DDBJ databases">
        <authorList>
            <person name="Ngugi D.K."/>
            <person name="Blom J."/>
            <person name="Alam I."/>
            <person name="Rashid M."/>
            <person name="Baalawi W."/>
            <person name="Zhang G."/>
            <person name="Hikmawan T."/>
            <person name="Guan Y."/>
            <person name="Antunes A."/>
            <person name="Siam R."/>
            <person name="El-Dorry H."/>
            <person name="Bajic V."/>
            <person name="Stingl U."/>
        </authorList>
    </citation>
    <scope>NUCLEOTIDE SEQUENCE [LARGE SCALE GENOMIC DNA]</scope>
    <source>
        <strain evidence="1">SCGC RSA3</strain>
    </source>
</reference>
<gene>
    <name evidence="1" type="ORF">SCCGRSA3_00847</name>
</gene>
<dbReference type="AlphaFoldDB" id="A0A087RZQ1"/>
<name>A0A087RZQ1_9ARCH</name>
<dbReference type="Proteomes" id="UP000029383">
    <property type="component" value="Unassembled WGS sequence"/>
</dbReference>
<keyword evidence="2" id="KW-1185">Reference proteome</keyword>
<evidence type="ECO:0000313" key="1">
    <source>
        <dbReference type="EMBL" id="KFM18955.1"/>
    </source>
</evidence>
<protein>
    <submittedName>
        <fullName evidence="1">Uncharacterized protein</fullName>
    </submittedName>
</protein>
<accession>A0A087RZQ1</accession>
<dbReference type="EMBL" id="JOTD01000035">
    <property type="protein sequence ID" value="KFM18955.1"/>
    <property type="molecule type" value="Genomic_DNA"/>
</dbReference>
<sequence length="68" mass="7892">MTCNGICNTYKANKPKEGGRYENGQKRCQTCEIFVYHDGLYCPCCKTQLRQSSRYIKLKEKAVPLIRL</sequence>
<evidence type="ECO:0000313" key="2">
    <source>
        <dbReference type="Proteomes" id="UP000029383"/>
    </source>
</evidence>